<feature type="compositionally biased region" description="Basic residues" evidence="1">
    <location>
        <begin position="308"/>
        <end position="337"/>
    </location>
</feature>
<keyword evidence="3" id="KW-1185">Reference proteome</keyword>
<dbReference type="AlphaFoldDB" id="A0A1I2FPD4"/>
<proteinExistence type="predicted"/>
<accession>A0A1I2FPD4</accession>
<reference evidence="3" key="1">
    <citation type="submission" date="2016-10" db="EMBL/GenBank/DDBJ databases">
        <authorList>
            <person name="Varghese N."/>
            <person name="Submissions S."/>
        </authorList>
    </citation>
    <scope>NUCLEOTIDE SEQUENCE [LARGE SCALE GENOMIC DNA]</scope>
    <source>
        <strain evidence="3">ATCC 25963</strain>
    </source>
</reference>
<protein>
    <submittedName>
        <fullName evidence="2">Uncharacterized protein</fullName>
    </submittedName>
</protein>
<feature type="compositionally biased region" description="Gly residues" evidence="1">
    <location>
        <begin position="338"/>
        <end position="347"/>
    </location>
</feature>
<dbReference type="STRING" id="54.SAMN02745121_06747"/>
<feature type="compositionally biased region" description="Basic and acidic residues" evidence="1">
    <location>
        <begin position="38"/>
        <end position="54"/>
    </location>
</feature>
<name>A0A1I2FPD4_9BACT</name>
<feature type="compositionally biased region" description="Basic and acidic residues" evidence="1">
    <location>
        <begin position="196"/>
        <end position="205"/>
    </location>
</feature>
<feature type="region of interest" description="Disordered" evidence="1">
    <location>
        <begin position="196"/>
        <end position="266"/>
    </location>
</feature>
<gene>
    <name evidence="2" type="ORF">SAMN02745121_06747</name>
</gene>
<dbReference type="Proteomes" id="UP000199400">
    <property type="component" value="Unassembled WGS sequence"/>
</dbReference>
<feature type="region of interest" description="Disordered" evidence="1">
    <location>
        <begin position="283"/>
        <end position="347"/>
    </location>
</feature>
<evidence type="ECO:0000313" key="3">
    <source>
        <dbReference type="Proteomes" id="UP000199400"/>
    </source>
</evidence>
<feature type="compositionally biased region" description="Low complexity" evidence="1">
    <location>
        <begin position="289"/>
        <end position="299"/>
    </location>
</feature>
<organism evidence="2 3">
    <name type="scientific">Nannocystis exedens</name>
    <dbReference type="NCBI Taxonomy" id="54"/>
    <lineage>
        <taxon>Bacteria</taxon>
        <taxon>Pseudomonadati</taxon>
        <taxon>Myxococcota</taxon>
        <taxon>Polyangia</taxon>
        <taxon>Nannocystales</taxon>
        <taxon>Nannocystaceae</taxon>
        <taxon>Nannocystis</taxon>
    </lineage>
</organism>
<dbReference type="EMBL" id="FOMX01000027">
    <property type="protein sequence ID" value="SFF06607.1"/>
    <property type="molecule type" value="Genomic_DNA"/>
</dbReference>
<evidence type="ECO:0000256" key="1">
    <source>
        <dbReference type="SAM" id="MobiDB-lite"/>
    </source>
</evidence>
<feature type="compositionally biased region" description="Basic and acidic residues" evidence="1">
    <location>
        <begin position="1"/>
        <end position="23"/>
    </location>
</feature>
<feature type="region of interest" description="Disordered" evidence="1">
    <location>
        <begin position="1"/>
        <end position="141"/>
    </location>
</feature>
<sequence length="347" mass="36733">MRGDRPDSCIARREAPEKSEPRFTRPGAHGETTGPRVRAREDAGGEVPPREFVCHARQASGRATAVGAGASADPRPGASHELPRRTCAAVKGCQGERAGRASAGRRGRAFRSPPHEMARRTCARRGRQGEGPGAQARVGAAPWPGRAGMIRLQGQAIRRGAPPGRGAGARARAGDAFPGRVRMSWPEGHAMIPREDTRAGRRESDVPWGYPVSKDRRFGEGAPPGRGAGARARAGGRVPGPRPHELARRTATIPRGDAGRAGEDQMSPGTCMGMAGGPRCVAITRPTCRGGSRRPSAARGAGGGRPAGRGRGRPGAGRRPRRRWRWWPRRRRSRGRSGRAGGSRTGG</sequence>
<evidence type="ECO:0000313" key="2">
    <source>
        <dbReference type="EMBL" id="SFF06607.1"/>
    </source>
</evidence>